<name>A0A6H1ZSX7_9ZZZZ</name>
<dbReference type="EMBL" id="MT144204">
    <property type="protein sequence ID" value="QJA50579.1"/>
    <property type="molecule type" value="Genomic_DNA"/>
</dbReference>
<organism evidence="1">
    <name type="scientific">viral metagenome</name>
    <dbReference type="NCBI Taxonomy" id="1070528"/>
    <lineage>
        <taxon>unclassified sequences</taxon>
        <taxon>metagenomes</taxon>
        <taxon>organismal metagenomes</taxon>
    </lineage>
</organism>
<dbReference type="AlphaFoldDB" id="A0A6H1ZSX7"/>
<accession>A0A6H1ZSX7</accession>
<evidence type="ECO:0000313" key="1">
    <source>
        <dbReference type="EMBL" id="QJA50579.1"/>
    </source>
</evidence>
<reference evidence="1" key="1">
    <citation type="submission" date="2020-03" db="EMBL/GenBank/DDBJ databases">
        <title>The deep terrestrial virosphere.</title>
        <authorList>
            <person name="Holmfeldt K."/>
            <person name="Nilsson E."/>
            <person name="Simone D."/>
            <person name="Lopez-Fernandez M."/>
            <person name="Wu X."/>
            <person name="de Brujin I."/>
            <person name="Lundin D."/>
            <person name="Andersson A."/>
            <person name="Bertilsson S."/>
            <person name="Dopson M."/>
        </authorList>
    </citation>
    <scope>NUCLEOTIDE SEQUENCE</scope>
    <source>
        <strain evidence="1">TM448A01828</strain>
        <strain evidence="2">TM448B00218</strain>
    </source>
</reference>
<dbReference type="EMBL" id="MT144600">
    <property type="protein sequence ID" value="QJH94403.1"/>
    <property type="molecule type" value="Genomic_DNA"/>
</dbReference>
<sequence>MAGYWDIIKEVFPYIATIGGGYLAGQGGGSPSVSSYQSPQQAATYAQVEPLLQKLMQSGITGQNAYGIPSISSMMPPSGPQVGAPPAPTSDWYNKLSPEVMAGVRQPYEDASRQLTESLGYSSGSAMGGASGMLGGAQADFWSKAGTQMGNQAWGMMQPGLMEQYGAQNISNQAQWNAMQGANTAGWQAQLQQSMMPYNMMPGLMGGTYGDTVIQPNTGFNWGNALMGGIAGYGASKW</sequence>
<proteinExistence type="predicted"/>
<evidence type="ECO:0000313" key="2">
    <source>
        <dbReference type="EMBL" id="QJH94403.1"/>
    </source>
</evidence>
<protein>
    <submittedName>
        <fullName evidence="1">Uncharacterized protein</fullName>
    </submittedName>
</protein>
<gene>
    <name evidence="1" type="ORF">TM448A01828_0006</name>
    <name evidence="2" type="ORF">TM448B00218_0046</name>
</gene>